<accession>X1J943</accession>
<evidence type="ECO:0000313" key="1">
    <source>
        <dbReference type="EMBL" id="GAH90462.1"/>
    </source>
</evidence>
<dbReference type="EMBL" id="BARV01002228">
    <property type="protein sequence ID" value="GAH90462.1"/>
    <property type="molecule type" value="Genomic_DNA"/>
</dbReference>
<comment type="caution">
    <text evidence="1">The sequence shown here is derived from an EMBL/GenBank/DDBJ whole genome shotgun (WGS) entry which is preliminary data.</text>
</comment>
<protein>
    <submittedName>
        <fullName evidence="1">Uncharacterized protein</fullName>
    </submittedName>
</protein>
<proteinExistence type="predicted"/>
<reference evidence="1" key="1">
    <citation type="journal article" date="2014" name="Front. Microbiol.">
        <title>High frequency of phylogenetically diverse reductive dehalogenase-homologous genes in deep subseafloor sedimentary metagenomes.</title>
        <authorList>
            <person name="Kawai M."/>
            <person name="Futagami T."/>
            <person name="Toyoda A."/>
            <person name="Takaki Y."/>
            <person name="Nishi S."/>
            <person name="Hori S."/>
            <person name="Arai W."/>
            <person name="Tsubouchi T."/>
            <person name="Morono Y."/>
            <person name="Uchiyama I."/>
            <person name="Ito T."/>
            <person name="Fujiyama A."/>
            <person name="Inagaki F."/>
            <person name="Takami H."/>
        </authorList>
    </citation>
    <scope>NUCLEOTIDE SEQUENCE</scope>
    <source>
        <strain evidence="1">Expedition CK06-06</strain>
    </source>
</reference>
<dbReference type="AlphaFoldDB" id="X1J943"/>
<organism evidence="1">
    <name type="scientific">marine sediment metagenome</name>
    <dbReference type="NCBI Taxonomy" id="412755"/>
    <lineage>
        <taxon>unclassified sequences</taxon>
        <taxon>metagenomes</taxon>
        <taxon>ecological metagenomes</taxon>
    </lineage>
</organism>
<sequence>MINNHQDKDQLTLADTLILFMLKAPDMEKATGALLILIGKECMEVILNYKHTFKDYQAWRNHLVAALDNAQEKVDAQSR</sequence>
<gene>
    <name evidence="1" type="ORF">S06H3_05890</name>
</gene>
<name>X1J943_9ZZZZ</name>